<dbReference type="CDD" id="cd06257">
    <property type="entry name" value="DnaJ"/>
    <property type="match status" value="1"/>
</dbReference>
<dbReference type="FunFam" id="2.60.260.20:FF:000013">
    <property type="entry name" value="DnaJ subfamily B member 11"/>
    <property type="match status" value="1"/>
</dbReference>
<feature type="domain" description="J" evidence="8">
    <location>
        <begin position="25"/>
        <end position="90"/>
    </location>
</feature>
<dbReference type="FunFam" id="2.10.230.10:FF:000002">
    <property type="entry name" value="Molecular chaperone DnaJ"/>
    <property type="match status" value="1"/>
</dbReference>
<dbReference type="InterPro" id="IPR001305">
    <property type="entry name" value="HSP_DnaJ_Cys-rich_dom"/>
</dbReference>
<dbReference type="HAMAP" id="MF_01152">
    <property type="entry name" value="DnaJ"/>
    <property type="match status" value="1"/>
</dbReference>
<dbReference type="EMBL" id="PQFF01000479">
    <property type="protein sequence ID" value="RHZ47939.1"/>
    <property type="molecule type" value="Genomic_DNA"/>
</dbReference>
<dbReference type="CDD" id="cd10719">
    <property type="entry name" value="DnaJ_zf"/>
    <property type="match status" value="1"/>
</dbReference>
<evidence type="ECO:0000256" key="6">
    <source>
        <dbReference type="PROSITE-ProRule" id="PRU00546"/>
    </source>
</evidence>
<keyword evidence="11" id="KW-1185">Reference proteome</keyword>
<keyword evidence="2" id="KW-0677">Repeat</keyword>
<dbReference type="InterPro" id="IPR012724">
    <property type="entry name" value="DnaJ"/>
</dbReference>
<dbReference type="GO" id="GO:0006457">
    <property type="term" value="P:protein folding"/>
    <property type="evidence" value="ECO:0007669"/>
    <property type="project" value="InterPro"/>
</dbReference>
<feature type="signal peptide" evidence="7">
    <location>
        <begin position="1"/>
        <end position="22"/>
    </location>
</feature>
<dbReference type="SMART" id="SM00271">
    <property type="entry name" value="DnaJ"/>
    <property type="match status" value="1"/>
</dbReference>
<evidence type="ECO:0000313" key="11">
    <source>
        <dbReference type="Proteomes" id="UP000266861"/>
    </source>
</evidence>
<dbReference type="GO" id="GO:0009408">
    <property type="term" value="P:response to heat"/>
    <property type="evidence" value="ECO:0007669"/>
    <property type="project" value="InterPro"/>
</dbReference>
<protein>
    <submittedName>
        <fullName evidence="10">Uncharacterized protein</fullName>
    </submittedName>
</protein>
<dbReference type="GO" id="GO:0005524">
    <property type="term" value="F:ATP binding"/>
    <property type="evidence" value="ECO:0007669"/>
    <property type="project" value="InterPro"/>
</dbReference>
<dbReference type="SUPFAM" id="SSF49493">
    <property type="entry name" value="HSP40/DnaJ peptide-binding domain"/>
    <property type="match status" value="2"/>
</dbReference>
<dbReference type="PROSITE" id="PS51188">
    <property type="entry name" value="ZF_CR"/>
    <property type="match status" value="1"/>
</dbReference>
<reference evidence="10 11" key="1">
    <citation type="submission" date="2018-08" db="EMBL/GenBank/DDBJ databases">
        <title>Genome and evolution of the arbuscular mycorrhizal fungus Diversispora epigaea (formerly Glomus versiforme) and its bacterial endosymbionts.</title>
        <authorList>
            <person name="Sun X."/>
            <person name="Fei Z."/>
            <person name="Harrison M."/>
        </authorList>
    </citation>
    <scope>NUCLEOTIDE SEQUENCE [LARGE SCALE GENOMIC DNA]</scope>
    <source>
        <strain evidence="10 11">IT104</strain>
    </source>
</reference>
<keyword evidence="7" id="KW-0732">Signal</keyword>
<evidence type="ECO:0000259" key="9">
    <source>
        <dbReference type="PROSITE" id="PS51188"/>
    </source>
</evidence>
<feature type="domain" description="CR-type" evidence="9">
    <location>
        <begin position="142"/>
        <end position="225"/>
    </location>
</feature>
<keyword evidence="4 6" id="KW-0862">Zinc</keyword>
<accession>A0A397GCU8</accession>
<dbReference type="InterPro" id="IPR036410">
    <property type="entry name" value="HSP_DnaJ_Cys-rich_dom_sf"/>
</dbReference>
<keyword evidence="3 6" id="KW-0863">Zinc-finger</keyword>
<organism evidence="10 11">
    <name type="scientific">Diversispora epigaea</name>
    <dbReference type="NCBI Taxonomy" id="1348612"/>
    <lineage>
        <taxon>Eukaryota</taxon>
        <taxon>Fungi</taxon>
        <taxon>Fungi incertae sedis</taxon>
        <taxon>Mucoromycota</taxon>
        <taxon>Glomeromycotina</taxon>
        <taxon>Glomeromycetes</taxon>
        <taxon>Diversisporales</taxon>
        <taxon>Diversisporaceae</taxon>
        <taxon>Diversispora</taxon>
    </lineage>
</organism>
<sequence>MKLTSISFWGLLLLLSVDLIYGGTDYYSILDVPRSATTREIKKKYKLLSKRYHPDKNPGDKEAEQKFVQLAQAYEVLSDDEKRSLYDQYGEEGLKHNTGGQGFHNPFDIFRDFFGHGNQQTERRGPDVVMELELELKELYLGTQFEVDVSKQVICEKCRGTGAKSADDLITCTSCNGNGVKVVKQMLGPGIFQQFHSTCDKCDGKGKIVKTKCPVCEGKKVRRTNEQLTVIIDAGMADGDVKKFDKESDEAPDTIPGDIIFRVKTIPHPQFERKGDDLYTRETISLIDALTGFEKNFTHLDGRTVILKRDQVTQPGFVEVIENEGMPQKERKSKGDLYVEYTVVFPSVIDGNKKQGLKNLFPNADRITSKHEHKEL</sequence>
<evidence type="ECO:0000256" key="5">
    <source>
        <dbReference type="ARBA" id="ARBA00023186"/>
    </source>
</evidence>
<dbReference type="InterPro" id="IPR044713">
    <property type="entry name" value="DNJA1/2-like"/>
</dbReference>
<dbReference type="Gene3D" id="2.60.260.20">
    <property type="entry name" value="Urease metallochaperone UreE, N-terminal domain"/>
    <property type="match status" value="2"/>
</dbReference>
<gene>
    <name evidence="10" type="ORF">Glove_564g59</name>
</gene>
<dbReference type="Gene3D" id="1.10.287.110">
    <property type="entry name" value="DnaJ domain"/>
    <property type="match status" value="1"/>
</dbReference>
<dbReference type="GO" id="GO:0008270">
    <property type="term" value="F:zinc ion binding"/>
    <property type="evidence" value="ECO:0007669"/>
    <property type="project" value="UniProtKB-KW"/>
</dbReference>
<dbReference type="InterPro" id="IPR036869">
    <property type="entry name" value="J_dom_sf"/>
</dbReference>
<feature type="chain" id="PRO_5017279507" evidence="7">
    <location>
        <begin position="23"/>
        <end position="376"/>
    </location>
</feature>
<dbReference type="Proteomes" id="UP000266861">
    <property type="component" value="Unassembled WGS sequence"/>
</dbReference>
<dbReference type="Pfam" id="PF00684">
    <property type="entry name" value="DnaJ_CXXCXGXG"/>
    <property type="match status" value="1"/>
</dbReference>
<evidence type="ECO:0000256" key="2">
    <source>
        <dbReference type="ARBA" id="ARBA00022737"/>
    </source>
</evidence>
<dbReference type="PANTHER" id="PTHR43888">
    <property type="entry name" value="DNAJ-LIKE-2, ISOFORM A-RELATED"/>
    <property type="match status" value="1"/>
</dbReference>
<dbReference type="PROSITE" id="PS50076">
    <property type="entry name" value="DNAJ_2"/>
    <property type="match status" value="1"/>
</dbReference>
<dbReference type="STRING" id="1348612.A0A397GCU8"/>
<dbReference type="GO" id="GO:0051082">
    <property type="term" value="F:unfolded protein binding"/>
    <property type="evidence" value="ECO:0007669"/>
    <property type="project" value="InterPro"/>
</dbReference>
<dbReference type="InterPro" id="IPR002939">
    <property type="entry name" value="DnaJ_C"/>
</dbReference>
<evidence type="ECO:0000256" key="3">
    <source>
        <dbReference type="ARBA" id="ARBA00022771"/>
    </source>
</evidence>
<dbReference type="Gene3D" id="2.10.230.10">
    <property type="entry name" value="Heat shock protein DnaJ, cysteine-rich domain"/>
    <property type="match status" value="1"/>
</dbReference>
<dbReference type="Pfam" id="PF00226">
    <property type="entry name" value="DnaJ"/>
    <property type="match status" value="1"/>
</dbReference>
<dbReference type="SUPFAM" id="SSF57938">
    <property type="entry name" value="DnaJ/Hsp40 cysteine-rich domain"/>
    <property type="match status" value="1"/>
</dbReference>
<evidence type="ECO:0000256" key="1">
    <source>
        <dbReference type="ARBA" id="ARBA00022723"/>
    </source>
</evidence>
<keyword evidence="1 6" id="KW-0479">Metal-binding</keyword>
<evidence type="ECO:0000256" key="7">
    <source>
        <dbReference type="SAM" id="SignalP"/>
    </source>
</evidence>
<evidence type="ECO:0000313" key="10">
    <source>
        <dbReference type="EMBL" id="RHZ47939.1"/>
    </source>
</evidence>
<dbReference type="PROSITE" id="PS00636">
    <property type="entry name" value="DNAJ_1"/>
    <property type="match status" value="1"/>
</dbReference>
<dbReference type="AlphaFoldDB" id="A0A397GCU8"/>
<dbReference type="InterPro" id="IPR001623">
    <property type="entry name" value="DnaJ_domain"/>
</dbReference>
<dbReference type="CDD" id="cd10747">
    <property type="entry name" value="DnaJ_C"/>
    <property type="match status" value="1"/>
</dbReference>
<dbReference type="SUPFAM" id="SSF46565">
    <property type="entry name" value="Chaperone J-domain"/>
    <property type="match status" value="1"/>
</dbReference>
<dbReference type="InterPro" id="IPR008971">
    <property type="entry name" value="HSP40/DnaJ_pept-bd"/>
</dbReference>
<keyword evidence="5" id="KW-0143">Chaperone</keyword>
<dbReference type="PRINTS" id="PR00625">
    <property type="entry name" value="JDOMAIN"/>
</dbReference>
<dbReference type="GO" id="GO:0030544">
    <property type="term" value="F:Hsp70 protein binding"/>
    <property type="evidence" value="ECO:0007669"/>
    <property type="project" value="InterPro"/>
</dbReference>
<dbReference type="InterPro" id="IPR018253">
    <property type="entry name" value="DnaJ_domain_CS"/>
</dbReference>
<feature type="zinc finger region" description="CR-type" evidence="6">
    <location>
        <begin position="142"/>
        <end position="225"/>
    </location>
</feature>
<dbReference type="OrthoDB" id="550424at2759"/>
<evidence type="ECO:0000259" key="8">
    <source>
        <dbReference type="PROSITE" id="PS50076"/>
    </source>
</evidence>
<proteinExistence type="inferred from homology"/>
<dbReference type="Pfam" id="PF01556">
    <property type="entry name" value="DnaJ_C"/>
    <property type="match status" value="1"/>
</dbReference>
<name>A0A397GCU8_9GLOM</name>
<evidence type="ECO:0000256" key="4">
    <source>
        <dbReference type="ARBA" id="ARBA00022833"/>
    </source>
</evidence>
<comment type="caution">
    <text evidence="10">The sequence shown here is derived from an EMBL/GenBank/DDBJ whole genome shotgun (WGS) entry which is preliminary data.</text>
</comment>